<dbReference type="InterPro" id="IPR035985">
    <property type="entry name" value="Ubiquitin-activating_enz"/>
</dbReference>
<dbReference type="PANTHER" id="PTHR10953">
    <property type="entry name" value="UBIQUITIN-ACTIVATING ENZYME E1"/>
    <property type="match status" value="1"/>
</dbReference>
<evidence type="ECO:0000259" key="4">
    <source>
        <dbReference type="Pfam" id="PF00899"/>
    </source>
</evidence>
<dbReference type="GO" id="GO:0008641">
    <property type="term" value="F:ubiquitin-like modifier activating enzyme activity"/>
    <property type="evidence" value="ECO:0007669"/>
    <property type="project" value="InterPro"/>
</dbReference>
<feature type="domain" description="THIF-type NAD/FAD binding fold" evidence="4">
    <location>
        <begin position="10"/>
        <end position="250"/>
    </location>
</feature>
<name>A0A7C2FV44_9DEIN</name>
<organism evidence="5">
    <name type="scientific">Thermus islandicus</name>
    <dbReference type="NCBI Taxonomy" id="540988"/>
    <lineage>
        <taxon>Bacteria</taxon>
        <taxon>Thermotogati</taxon>
        <taxon>Deinococcota</taxon>
        <taxon>Deinococci</taxon>
        <taxon>Thermales</taxon>
        <taxon>Thermaceae</taxon>
        <taxon>Thermus</taxon>
    </lineage>
</organism>
<dbReference type="CDD" id="cd00757">
    <property type="entry name" value="ThiF_MoeB_HesA_family"/>
    <property type="match status" value="1"/>
</dbReference>
<dbReference type="GO" id="GO:0016779">
    <property type="term" value="F:nucleotidyltransferase activity"/>
    <property type="evidence" value="ECO:0007669"/>
    <property type="project" value="UniProtKB-KW"/>
</dbReference>
<dbReference type="SUPFAM" id="SSF69572">
    <property type="entry name" value="Activating enzymes of the ubiquitin-like proteins"/>
    <property type="match status" value="1"/>
</dbReference>
<proteinExistence type="predicted"/>
<dbReference type="GO" id="GO:0008146">
    <property type="term" value="F:sulfotransferase activity"/>
    <property type="evidence" value="ECO:0007669"/>
    <property type="project" value="TreeGrafter"/>
</dbReference>
<keyword evidence="3" id="KW-0067">ATP-binding</keyword>
<dbReference type="NCBIfam" id="NF004281">
    <property type="entry name" value="PRK05690.1"/>
    <property type="match status" value="1"/>
</dbReference>
<dbReference type="InterPro" id="IPR000594">
    <property type="entry name" value="ThiF_NAD_FAD-bd"/>
</dbReference>
<dbReference type="AlphaFoldDB" id="A0A7C2FV44"/>
<dbReference type="Gene3D" id="3.40.50.720">
    <property type="entry name" value="NAD(P)-binding Rossmann-like Domain"/>
    <property type="match status" value="1"/>
</dbReference>
<evidence type="ECO:0000256" key="2">
    <source>
        <dbReference type="ARBA" id="ARBA00022741"/>
    </source>
</evidence>
<dbReference type="EMBL" id="DSKL01000413">
    <property type="protein sequence ID" value="HEH83386.1"/>
    <property type="molecule type" value="Genomic_DNA"/>
</dbReference>
<dbReference type="GO" id="GO:0005524">
    <property type="term" value="F:ATP binding"/>
    <property type="evidence" value="ECO:0007669"/>
    <property type="project" value="UniProtKB-KW"/>
</dbReference>
<dbReference type="GO" id="GO:0005829">
    <property type="term" value="C:cytosol"/>
    <property type="evidence" value="ECO:0007669"/>
    <property type="project" value="TreeGrafter"/>
</dbReference>
<keyword evidence="2" id="KW-0547">Nucleotide-binding</keyword>
<evidence type="ECO:0000313" key="5">
    <source>
        <dbReference type="EMBL" id="HEH83386.1"/>
    </source>
</evidence>
<protein>
    <submittedName>
        <fullName evidence="5">Molybdopterin-synthase adenylyltransferase MoeB</fullName>
    </submittedName>
</protein>
<dbReference type="PANTHER" id="PTHR10953:SF102">
    <property type="entry name" value="ADENYLYLTRANSFERASE AND SULFURTRANSFERASE MOCS3"/>
    <property type="match status" value="1"/>
</dbReference>
<gene>
    <name evidence="5" type="primary">moeB</name>
    <name evidence="5" type="ORF">ENP73_10685</name>
</gene>
<dbReference type="GO" id="GO:0004792">
    <property type="term" value="F:thiosulfate-cyanide sulfurtransferase activity"/>
    <property type="evidence" value="ECO:0007669"/>
    <property type="project" value="TreeGrafter"/>
</dbReference>
<evidence type="ECO:0000256" key="3">
    <source>
        <dbReference type="ARBA" id="ARBA00022840"/>
    </source>
</evidence>
<reference evidence="5" key="1">
    <citation type="journal article" date="2020" name="mSystems">
        <title>Genome- and Community-Level Interaction Insights into Carbon Utilization and Element Cycling Functions of Hydrothermarchaeota in Hydrothermal Sediment.</title>
        <authorList>
            <person name="Zhou Z."/>
            <person name="Liu Y."/>
            <person name="Xu W."/>
            <person name="Pan J."/>
            <person name="Luo Z.H."/>
            <person name="Li M."/>
        </authorList>
    </citation>
    <scope>NUCLEOTIDE SEQUENCE [LARGE SCALE GENOMIC DNA]</scope>
    <source>
        <strain evidence="5">SpSt-246</strain>
    </source>
</reference>
<dbReference type="InterPro" id="IPR045886">
    <property type="entry name" value="ThiF/MoeB/HesA"/>
</dbReference>
<sequence length="272" mass="29286">MWTKEELDRYHRQMILPGVGPEGQERLKGSSVVVVGAGGLGVPVLQYLVAAGVGRVGLVEMDRVELSNLHRQVLYTTEDVGRPKALVAKERLLALNPGVRIDAYPVHLTAANALEILGPYDLLVDASDNFPTRYLVNDAAVLLGKPLVYGAIHQFEGQVAVFHHPTEEGGRGPCYRCLFPRPPAPGAVPSCAEAGVFGVLPGTVGALMAAEALKLLLGIGKPLAGYLLLYEALEATFRKVRVRRNPACPVCGENPTQRELIDYEAFCGLGRE</sequence>
<dbReference type="Pfam" id="PF00899">
    <property type="entry name" value="ThiF"/>
    <property type="match status" value="1"/>
</dbReference>
<accession>A0A7C2FV44</accession>
<dbReference type="FunFam" id="3.40.50.720:FF:000033">
    <property type="entry name" value="Adenylyltransferase and sulfurtransferase MOCS3"/>
    <property type="match status" value="1"/>
</dbReference>
<evidence type="ECO:0000256" key="1">
    <source>
        <dbReference type="ARBA" id="ARBA00022679"/>
    </source>
</evidence>
<comment type="caution">
    <text evidence="5">The sequence shown here is derived from an EMBL/GenBank/DDBJ whole genome shotgun (WGS) entry which is preliminary data.</text>
</comment>
<keyword evidence="1 5" id="KW-0808">Transferase</keyword>
<keyword evidence="5" id="KW-0548">Nucleotidyltransferase</keyword>